<dbReference type="InterPro" id="IPR036822">
    <property type="entry name" value="CutC-like_dom_sf"/>
</dbReference>
<dbReference type="EMBL" id="BAAFGZ010000042">
    <property type="protein sequence ID" value="GAB0133381.1"/>
    <property type="molecule type" value="Genomic_DNA"/>
</dbReference>
<accession>A0ABQ0CIW7</accession>
<reference evidence="4" key="1">
    <citation type="submission" date="2024-06" db="EMBL/GenBank/DDBJ databases">
        <title>Draft Genome Sequences of Epichloe bromicola Strains Isolated from Elymus ciliaris.</title>
        <authorList>
            <consortium name="Epichloe bromicola genome sequencing consortium"/>
            <person name="Miura A."/>
            <person name="Imano S."/>
            <person name="Ashida A."/>
            <person name="Sato I."/>
            <person name="Chiba S."/>
            <person name="Tanaka A."/>
            <person name="Camagna M."/>
            <person name="Takemoto D."/>
        </authorList>
    </citation>
    <scope>NUCLEOTIDE SEQUENCE [LARGE SCALE GENOMIC DNA]</scope>
    <source>
        <strain evidence="4">DP</strain>
    </source>
</reference>
<dbReference type="PANTHER" id="PTHR12598">
    <property type="entry name" value="COPPER HOMEOSTASIS PROTEIN CUTC"/>
    <property type="match status" value="1"/>
</dbReference>
<proteinExistence type="inferred from homology"/>
<evidence type="ECO:0000256" key="2">
    <source>
        <dbReference type="ARBA" id="ARBA00019014"/>
    </source>
</evidence>
<comment type="caution">
    <text evidence="3">The sequence shown here is derived from an EMBL/GenBank/DDBJ whole genome shotgun (WGS) entry which is preliminary data.</text>
</comment>
<evidence type="ECO:0000256" key="1">
    <source>
        <dbReference type="ARBA" id="ARBA00007768"/>
    </source>
</evidence>
<gene>
    <name evidence="3" type="primary">g1792</name>
    <name evidence="3" type="ORF">EsDP_00001792</name>
</gene>
<sequence length="276" mass="29771">MAVKIPLEVAVFSGESILKAQSQGASRVELNAPNSYHLGGTTPPVSELARVAAQVEIPVRIMIRPRGPPPGGEKAQDFIYTRAEVDAMADSIREFKATGLMDPCRSDGFVFGLLKASEEPEPEPEPEPADVAVAVAVAIDEENCATLIRLARPYGCVFHRAFDPIAATKRASEGIQTLISLGFEGVLTAGGLGDCLGNIDRIDHLCHRYAGPLEIVVGGGLRRDNILRPARVLAHYKDAVWMHTAALSKRRHRATEEIDSDELVDMVAQMDLVEAA</sequence>
<dbReference type="Proteomes" id="UP001562357">
    <property type="component" value="Unassembled WGS sequence"/>
</dbReference>
<dbReference type="PANTHER" id="PTHR12598:SF0">
    <property type="entry name" value="COPPER HOMEOSTASIS PROTEIN CUTC HOMOLOG"/>
    <property type="match status" value="1"/>
</dbReference>
<comment type="similarity">
    <text evidence="1">Belongs to the CutC family.</text>
</comment>
<dbReference type="Gene3D" id="3.20.20.380">
    <property type="entry name" value="Copper homeostasis (CutC) domain"/>
    <property type="match status" value="1"/>
</dbReference>
<dbReference type="SUPFAM" id="SSF110395">
    <property type="entry name" value="CutC-like"/>
    <property type="match status" value="1"/>
</dbReference>
<evidence type="ECO:0000313" key="3">
    <source>
        <dbReference type="EMBL" id="GAB0133381.1"/>
    </source>
</evidence>
<evidence type="ECO:0000313" key="4">
    <source>
        <dbReference type="Proteomes" id="UP001562357"/>
    </source>
</evidence>
<organism evidence="3 4">
    <name type="scientific">Epichloe bromicola</name>
    <dbReference type="NCBI Taxonomy" id="79588"/>
    <lineage>
        <taxon>Eukaryota</taxon>
        <taxon>Fungi</taxon>
        <taxon>Dikarya</taxon>
        <taxon>Ascomycota</taxon>
        <taxon>Pezizomycotina</taxon>
        <taxon>Sordariomycetes</taxon>
        <taxon>Hypocreomycetidae</taxon>
        <taxon>Hypocreales</taxon>
        <taxon>Clavicipitaceae</taxon>
        <taxon>Epichloe</taxon>
    </lineage>
</organism>
<protein>
    <recommendedName>
        <fullName evidence="2">Copper homeostasis protein cutC homolog</fullName>
    </recommendedName>
</protein>
<dbReference type="Pfam" id="PF03932">
    <property type="entry name" value="CutC"/>
    <property type="match status" value="2"/>
</dbReference>
<keyword evidence="4" id="KW-1185">Reference proteome</keyword>
<name>A0ABQ0CIW7_9HYPO</name>
<dbReference type="InterPro" id="IPR005627">
    <property type="entry name" value="CutC-like"/>
</dbReference>